<evidence type="ECO:0000313" key="2">
    <source>
        <dbReference type="Proteomes" id="UP000006038"/>
    </source>
</evidence>
<protein>
    <submittedName>
        <fullName evidence="1">Uncharacterized protein</fullName>
    </submittedName>
</protein>
<dbReference type="AlphaFoldDB" id="J3MGR9"/>
<reference evidence="1" key="2">
    <citation type="submission" date="2013-04" db="UniProtKB">
        <authorList>
            <consortium name="EnsemblPlants"/>
        </authorList>
    </citation>
    <scope>IDENTIFICATION</scope>
</reference>
<dbReference type="EnsemblPlants" id="OB06G32130.1">
    <property type="protein sequence ID" value="OB06G32130.1"/>
    <property type="gene ID" value="OB06G32130"/>
</dbReference>
<keyword evidence="2" id="KW-1185">Reference proteome</keyword>
<proteinExistence type="predicted"/>
<accession>J3MGR9</accession>
<organism evidence="1">
    <name type="scientific">Oryza brachyantha</name>
    <name type="common">malo sina</name>
    <dbReference type="NCBI Taxonomy" id="4533"/>
    <lineage>
        <taxon>Eukaryota</taxon>
        <taxon>Viridiplantae</taxon>
        <taxon>Streptophyta</taxon>
        <taxon>Embryophyta</taxon>
        <taxon>Tracheophyta</taxon>
        <taxon>Spermatophyta</taxon>
        <taxon>Magnoliopsida</taxon>
        <taxon>Liliopsida</taxon>
        <taxon>Poales</taxon>
        <taxon>Poaceae</taxon>
        <taxon>BOP clade</taxon>
        <taxon>Oryzoideae</taxon>
        <taxon>Oryzeae</taxon>
        <taxon>Oryzinae</taxon>
        <taxon>Oryza</taxon>
    </lineage>
</organism>
<dbReference type="Proteomes" id="UP000006038">
    <property type="component" value="Chromosome 6"/>
</dbReference>
<dbReference type="HOGENOM" id="CLU_3038578_0_0_1"/>
<reference evidence="1" key="1">
    <citation type="journal article" date="2013" name="Nat. Commun.">
        <title>Whole-genome sequencing of Oryza brachyantha reveals mechanisms underlying Oryza genome evolution.</title>
        <authorList>
            <person name="Chen J."/>
            <person name="Huang Q."/>
            <person name="Gao D."/>
            <person name="Wang J."/>
            <person name="Lang Y."/>
            <person name="Liu T."/>
            <person name="Li B."/>
            <person name="Bai Z."/>
            <person name="Luis Goicoechea J."/>
            <person name="Liang C."/>
            <person name="Chen C."/>
            <person name="Zhang W."/>
            <person name="Sun S."/>
            <person name="Liao Y."/>
            <person name="Zhang X."/>
            <person name="Yang L."/>
            <person name="Song C."/>
            <person name="Wang M."/>
            <person name="Shi J."/>
            <person name="Liu G."/>
            <person name="Liu J."/>
            <person name="Zhou H."/>
            <person name="Zhou W."/>
            <person name="Yu Q."/>
            <person name="An N."/>
            <person name="Chen Y."/>
            <person name="Cai Q."/>
            <person name="Wang B."/>
            <person name="Liu B."/>
            <person name="Min J."/>
            <person name="Huang Y."/>
            <person name="Wu H."/>
            <person name="Li Z."/>
            <person name="Zhang Y."/>
            <person name="Yin Y."/>
            <person name="Song W."/>
            <person name="Jiang J."/>
            <person name="Jackson S.A."/>
            <person name="Wing R.A."/>
            <person name="Wang J."/>
            <person name="Chen M."/>
        </authorList>
    </citation>
    <scope>NUCLEOTIDE SEQUENCE [LARGE SCALE GENOMIC DNA]</scope>
    <source>
        <strain evidence="1">cv. IRGC 101232</strain>
    </source>
</reference>
<dbReference type="Gramene" id="OB06G32130.1">
    <property type="protein sequence ID" value="OB06G32130.1"/>
    <property type="gene ID" value="OB06G32130"/>
</dbReference>
<name>J3MGR9_ORYBR</name>
<sequence>MFLQKILTTKHHCLIAFASWKKEIVLCNEKRWRQGQKCALAPYQLQLKGGNAPFQ</sequence>
<evidence type="ECO:0000313" key="1">
    <source>
        <dbReference type="EnsemblPlants" id="OB06G32130.1"/>
    </source>
</evidence>